<dbReference type="Proteomes" id="UP001152320">
    <property type="component" value="Chromosome 3"/>
</dbReference>
<feature type="compositionally biased region" description="Polar residues" evidence="8">
    <location>
        <begin position="219"/>
        <end position="232"/>
    </location>
</feature>
<dbReference type="Gene3D" id="2.120.10.30">
    <property type="entry name" value="TolB, C-terminal domain"/>
    <property type="match status" value="1"/>
</dbReference>
<dbReference type="OrthoDB" id="6105938at2759"/>
<dbReference type="Pfam" id="PF08969">
    <property type="entry name" value="USP8_dimer"/>
    <property type="match status" value="1"/>
</dbReference>
<feature type="compositionally biased region" description="Basic and acidic residues" evidence="8">
    <location>
        <begin position="36"/>
        <end position="53"/>
    </location>
</feature>
<dbReference type="InterPro" id="IPR013783">
    <property type="entry name" value="Ig-like_fold"/>
</dbReference>
<dbReference type="InterPro" id="IPR018957">
    <property type="entry name" value="Znf_C3HC4_RING-type"/>
</dbReference>
<dbReference type="SUPFAM" id="SSF140856">
    <property type="entry name" value="USP8 N-terminal domain-like"/>
    <property type="match status" value="1"/>
</dbReference>
<dbReference type="SMART" id="SM00184">
    <property type="entry name" value="RING"/>
    <property type="match status" value="1"/>
</dbReference>
<dbReference type="Pfam" id="PF00630">
    <property type="entry name" value="Filamin"/>
    <property type="match status" value="1"/>
</dbReference>
<dbReference type="GO" id="GO:0005654">
    <property type="term" value="C:nucleoplasm"/>
    <property type="evidence" value="ECO:0007669"/>
    <property type="project" value="TreeGrafter"/>
</dbReference>
<evidence type="ECO:0000259" key="9">
    <source>
        <dbReference type="PROSITE" id="PS50089"/>
    </source>
</evidence>
<keyword evidence="1" id="KW-0479">Metal-binding</keyword>
<protein>
    <submittedName>
        <fullName evidence="10">Tripartite motif-containing protein 2</fullName>
    </submittedName>
</protein>
<dbReference type="EMBL" id="JAIZAY010000003">
    <property type="protein sequence ID" value="KAJ8044549.1"/>
    <property type="molecule type" value="Genomic_DNA"/>
</dbReference>
<feature type="region of interest" description="Disordered" evidence="8">
    <location>
        <begin position="219"/>
        <end position="268"/>
    </location>
</feature>
<dbReference type="Gene3D" id="3.30.40.10">
    <property type="entry name" value="Zinc/RING finger domain, C3HC4 (zinc finger)"/>
    <property type="match status" value="1"/>
</dbReference>
<evidence type="ECO:0000256" key="5">
    <source>
        <dbReference type="PROSITE-ProRule" id="PRU00087"/>
    </source>
</evidence>
<dbReference type="InterPro" id="IPR017868">
    <property type="entry name" value="Filamin/ABP280_repeat-like"/>
</dbReference>
<organism evidence="10 11">
    <name type="scientific">Holothuria leucospilota</name>
    <name type="common">Black long sea cucumber</name>
    <name type="synonym">Mertensiothuria leucospilota</name>
    <dbReference type="NCBI Taxonomy" id="206669"/>
    <lineage>
        <taxon>Eukaryota</taxon>
        <taxon>Metazoa</taxon>
        <taxon>Echinodermata</taxon>
        <taxon>Eleutherozoa</taxon>
        <taxon>Echinozoa</taxon>
        <taxon>Holothuroidea</taxon>
        <taxon>Aspidochirotacea</taxon>
        <taxon>Aspidochirotida</taxon>
        <taxon>Holothuriidae</taxon>
        <taxon>Holothuria</taxon>
    </lineage>
</organism>
<feature type="compositionally biased region" description="Polar residues" evidence="8">
    <location>
        <begin position="54"/>
        <end position="73"/>
    </location>
</feature>
<keyword evidence="3 6" id="KW-0863">Zinc-finger</keyword>
<dbReference type="InterPro" id="IPR011042">
    <property type="entry name" value="6-blade_b-propeller_TolB-like"/>
</dbReference>
<keyword evidence="2" id="KW-0677">Repeat</keyword>
<dbReference type="Gene3D" id="2.60.40.10">
    <property type="entry name" value="Immunoglobulins"/>
    <property type="match status" value="1"/>
</dbReference>
<evidence type="ECO:0000313" key="10">
    <source>
        <dbReference type="EMBL" id="KAJ8044549.1"/>
    </source>
</evidence>
<feature type="domain" description="RING-type" evidence="9">
    <location>
        <begin position="319"/>
        <end position="360"/>
    </location>
</feature>
<evidence type="ECO:0000256" key="7">
    <source>
        <dbReference type="PROSITE-ProRule" id="PRU00504"/>
    </source>
</evidence>
<evidence type="ECO:0000313" key="11">
    <source>
        <dbReference type="Proteomes" id="UP001152320"/>
    </source>
</evidence>
<reference evidence="10" key="1">
    <citation type="submission" date="2021-10" db="EMBL/GenBank/DDBJ databases">
        <title>Tropical sea cucumber genome reveals ecological adaptation and Cuvierian tubules defense mechanism.</title>
        <authorList>
            <person name="Chen T."/>
        </authorList>
    </citation>
    <scope>NUCLEOTIDE SEQUENCE</scope>
    <source>
        <strain evidence="10">Nanhai2018</strain>
        <tissue evidence="10">Muscle</tissue>
    </source>
</reference>
<evidence type="ECO:0000256" key="4">
    <source>
        <dbReference type="ARBA" id="ARBA00022833"/>
    </source>
</evidence>
<accession>A0A9Q1HFJ5</accession>
<dbReference type="InterPro" id="IPR001258">
    <property type="entry name" value="NHL_repeat"/>
</dbReference>
<dbReference type="PROSITE" id="PS51125">
    <property type="entry name" value="NHL"/>
    <property type="match status" value="1"/>
</dbReference>
<dbReference type="InterPro" id="IPR015063">
    <property type="entry name" value="USP8_dimer"/>
</dbReference>
<keyword evidence="4" id="KW-0862">Zinc</keyword>
<gene>
    <name evidence="10" type="ORF">HOLleu_07330</name>
</gene>
<dbReference type="Pfam" id="PF00097">
    <property type="entry name" value="zf-C3HC4"/>
    <property type="match status" value="1"/>
</dbReference>
<dbReference type="AlphaFoldDB" id="A0A9Q1HFJ5"/>
<name>A0A9Q1HFJ5_HOLLE</name>
<feature type="region of interest" description="Disordered" evidence="8">
    <location>
        <begin position="1"/>
        <end position="75"/>
    </location>
</feature>
<dbReference type="InterPro" id="IPR013083">
    <property type="entry name" value="Znf_RING/FYVE/PHD"/>
</dbReference>
<proteinExistence type="predicted"/>
<dbReference type="Gene3D" id="1.20.58.80">
    <property type="entry name" value="Phosphotransferase system, lactose/cellobiose-type IIA subunit"/>
    <property type="match status" value="1"/>
</dbReference>
<dbReference type="GO" id="GO:0016579">
    <property type="term" value="P:protein deubiquitination"/>
    <property type="evidence" value="ECO:0007669"/>
    <property type="project" value="UniProtKB-ARBA"/>
</dbReference>
<sequence length="805" mass="87287">MGTESSKSKPTSEESGCEYDSCSSSNSEIYSQSQSRDADPSSKSSKVETRKDNPNNISTSQSSDTGAASTTPTACGARPKLYRADSCTGETSLQTPAAYLENDASSTQKMPLYMAESLSSLSEKIDQNMDWSNTDSIACKARFAMFTANKAYEKKDEEKAYVLYNRYAQMWAHVGGSTDNKNLSSTCDHILGSTDIHTACNRINELKVSLESRYTGQSVAQATAPVSGNTNLAGIGKSKRKTSQPMQYQHPSDANIPGSKPSQTSSTPIWAGSVLSQTMISSESGRNQASRTDQQQQGRISKKDLRAGVETGLEENLLCPICLDLFENAKSLPCGHAVCEGCIEKWVSGKGGVLSCPTCKTVQSLPSRGVTGLAANIALNNLVTEVKRIYKEESDINEVAEGQRPNAATIQAMRNISTPPSALSRVPSAKSSFLERYTMTGYKDVRGSTTKMRVQLRDSAGNNLRGRKCDKVGANVITPTNEKENVSVSLMNRDGDYNLSFIPNKSGVYFVEAYLDNVPVCGSPLKIIVHPSGKLNKTINNHMDDPKDMIIKGSIIYATDDCGAPYLSADWQGNLNYPCEDKFDEGANPFGIGASNNYIFVTVPNQSCVYVYDYFGNYKTSFGKKFLQFPTGIAISKAGMIYVADSTANAIHVFRPNFSHLHSIPADGNAGQCSLALLALNPGEDRLIAADRGSDGFKIFDVVNLQKVKAIKTNVHYSLVTPFGVAVDEDENILVSVTFKRGGHNQRNNTKSTGAILTYNSEGYFLGKFGENELKMPRGLCIVEDKVVVLDEGGGMPSCLRVYKL</sequence>
<feature type="compositionally biased region" description="Low complexity" evidence="8">
    <location>
        <begin position="18"/>
        <end position="35"/>
    </location>
</feature>
<dbReference type="PANTHER" id="PTHR25462:SF296">
    <property type="entry name" value="MEIOTIC P26, ISOFORM F"/>
    <property type="match status" value="1"/>
</dbReference>
<dbReference type="SUPFAM" id="SSF101898">
    <property type="entry name" value="NHL repeat"/>
    <property type="match status" value="1"/>
</dbReference>
<dbReference type="SUPFAM" id="SSF57850">
    <property type="entry name" value="RING/U-box"/>
    <property type="match status" value="1"/>
</dbReference>
<dbReference type="PROSITE" id="PS50089">
    <property type="entry name" value="ZF_RING_2"/>
    <property type="match status" value="1"/>
</dbReference>
<feature type="compositionally biased region" description="Basic and acidic residues" evidence="8">
    <location>
        <begin position="1"/>
        <end position="12"/>
    </location>
</feature>
<feature type="repeat" description="Filamin" evidence="5">
    <location>
        <begin position="470"/>
        <end position="529"/>
    </location>
</feature>
<evidence type="ECO:0000256" key="8">
    <source>
        <dbReference type="SAM" id="MobiDB-lite"/>
    </source>
</evidence>
<dbReference type="GO" id="GO:0061630">
    <property type="term" value="F:ubiquitin protein ligase activity"/>
    <property type="evidence" value="ECO:0007669"/>
    <property type="project" value="TreeGrafter"/>
</dbReference>
<dbReference type="PROSITE" id="PS00518">
    <property type="entry name" value="ZF_RING_1"/>
    <property type="match status" value="1"/>
</dbReference>
<dbReference type="InterPro" id="IPR014756">
    <property type="entry name" value="Ig_E-set"/>
</dbReference>
<dbReference type="InterPro" id="IPR001841">
    <property type="entry name" value="Znf_RING"/>
</dbReference>
<evidence type="ECO:0000256" key="3">
    <source>
        <dbReference type="ARBA" id="ARBA00022771"/>
    </source>
</evidence>
<dbReference type="InterPro" id="IPR047153">
    <property type="entry name" value="TRIM45/56/19-like"/>
</dbReference>
<feature type="repeat" description="NHL" evidence="7">
    <location>
        <begin position="616"/>
        <end position="657"/>
    </location>
</feature>
<evidence type="ECO:0000256" key="2">
    <source>
        <dbReference type="ARBA" id="ARBA00022737"/>
    </source>
</evidence>
<keyword evidence="11" id="KW-1185">Reference proteome</keyword>
<dbReference type="PROSITE" id="PS50194">
    <property type="entry name" value="FILAMIN_REPEAT"/>
    <property type="match status" value="1"/>
</dbReference>
<dbReference type="SUPFAM" id="SSF81296">
    <property type="entry name" value="E set domains"/>
    <property type="match status" value="1"/>
</dbReference>
<dbReference type="PANTHER" id="PTHR25462">
    <property type="entry name" value="BONUS, ISOFORM C-RELATED"/>
    <property type="match status" value="1"/>
</dbReference>
<dbReference type="GO" id="GO:0008270">
    <property type="term" value="F:zinc ion binding"/>
    <property type="evidence" value="ECO:0007669"/>
    <property type="project" value="UniProtKB-KW"/>
</dbReference>
<feature type="compositionally biased region" description="Polar residues" evidence="8">
    <location>
        <begin position="280"/>
        <end position="299"/>
    </location>
</feature>
<comment type="caution">
    <text evidence="10">The sequence shown here is derived from an EMBL/GenBank/DDBJ whole genome shotgun (WGS) entry which is preliminary data.</text>
</comment>
<dbReference type="InterPro" id="IPR017907">
    <property type="entry name" value="Znf_RING_CS"/>
</dbReference>
<evidence type="ECO:0000256" key="6">
    <source>
        <dbReference type="PROSITE-ProRule" id="PRU00175"/>
    </source>
</evidence>
<feature type="compositionally biased region" description="Polar residues" evidence="8">
    <location>
        <begin position="243"/>
        <end position="252"/>
    </location>
</feature>
<feature type="region of interest" description="Disordered" evidence="8">
    <location>
        <begin position="280"/>
        <end position="302"/>
    </location>
</feature>
<evidence type="ECO:0000256" key="1">
    <source>
        <dbReference type="ARBA" id="ARBA00022723"/>
    </source>
</evidence>